<evidence type="ECO:0000256" key="10">
    <source>
        <dbReference type="SAM" id="Phobius"/>
    </source>
</evidence>
<evidence type="ECO:0000256" key="5">
    <source>
        <dbReference type="ARBA" id="ARBA00022777"/>
    </source>
</evidence>
<keyword evidence="3" id="KW-0808">Transferase</keyword>
<keyword evidence="5 12" id="KW-0418">Kinase</keyword>
<dbReference type="SMART" id="SM00387">
    <property type="entry name" value="HATPase_c"/>
    <property type="match status" value="1"/>
</dbReference>
<organism evidence="12 13">
    <name type="scientific">Nocardioides massiliensis</name>
    <dbReference type="NCBI Taxonomy" id="1325935"/>
    <lineage>
        <taxon>Bacteria</taxon>
        <taxon>Bacillati</taxon>
        <taxon>Actinomycetota</taxon>
        <taxon>Actinomycetes</taxon>
        <taxon>Propionibacteriales</taxon>
        <taxon>Nocardioidaceae</taxon>
        <taxon>Nocardioides</taxon>
    </lineage>
</organism>
<dbReference type="Gene3D" id="3.30.565.10">
    <property type="entry name" value="Histidine kinase-like ATPase, C-terminal domain"/>
    <property type="match status" value="1"/>
</dbReference>
<dbReference type="Proteomes" id="UP001240447">
    <property type="component" value="Unassembled WGS sequence"/>
</dbReference>
<keyword evidence="4 10" id="KW-0812">Transmembrane</keyword>
<evidence type="ECO:0000256" key="6">
    <source>
        <dbReference type="ARBA" id="ARBA00022989"/>
    </source>
</evidence>
<sequence>MNVQRITAAARAFGLALMLGLALLTPGAGVFQTLILGTALAAAGLMLEAAPQLRSRIVALGEGTGAALLVGSTMVNADTMLPYLAAMAFVAGVHGGWRWSIATVVSEAAALLLMTSIAGTVGEAAFWRSAITWIAVGAGLGVVGAQLRAQAKVHGQVDASYRDARALLAQLRDLSSRLTDGLDPISVTDRIMGKATDRLDALHCAVIIRGDADSAPLPLSFSSREASEALTDIDSLVRRCIKTGNMVNRGRRQALPLRADDRVVGVLVVDCEEPPAGHAVAAVVRELAPEALRLDTALLFDSVRSEATAEERQRLAREVHDGIAQDVASLGYLVDDLLFAEDEDERIERIRELRGELTRVVAELRLSVFDLRNRVESTEGLGSALSAFARQIGSRSDLTVHLTLDEAPHRLRPDVEQELLRIAQEAMNNARKHSGGHNLWVRCTVYPPYAEIVVRDDGHGLGEGRADSHGLRIMQERAARIGADLELSDGGQMRGTTLSVRLDASHDHPYSQPQAAGSVTVLRPEHEEVS</sequence>
<keyword evidence="8 10" id="KW-0472">Membrane</keyword>
<feature type="region of interest" description="Disordered" evidence="9">
    <location>
        <begin position="506"/>
        <end position="530"/>
    </location>
</feature>
<dbReference type="Pfam" id="PF02518">
    <property type="entry name" value="HATPase_c"/>
    <property type="match status" value="1"/>
</dbReference>
<gene>
    <name evidence="12" type="ORF">J2S59_003373</name>
</gene>
<feature type="transmembrane region" description="Helical" evidence="10">
    <location>
        <begin position="65"/>
        <end position="92"/>
    </location>
</feature>
<dbReference type="InterPro" id="IPR050482">
    <property type="entry name" value="Sensor_HK_TwoCompSys"/>
</dbReference>
<evidence type="ECO:0000256" key="4">
    <source>
        <dbReference type="ARBA" id="ARBA00022692"/>
    </source>
</evidence>
<dbReference type="InterPro" id="IPR029016">
    <property type="entry name" value="GAF-like_dom_sf"/>
</dbReference>
<dbReference type="SUPFAM" id="SSF55874">
    <property type="entry name" value="ATPase domain of HSP90 chaperone/DNA topoisomerase II/histidine kinase"/>
    <property type="match status" value="1"/>
</dbReference>
<keyword evidence="7" id="KW-0902">Two-component regulatory system</keyword>
<evidence type="ECO:0000313" key="12">
    <source>
        <dbReference type="EMBL" id="MDP9823564.1"/>
    </source>
</evidence>
<dbReference type="EMBL" id="JAUSQM010000001">
    <property type="protein sequence ID" value="MDP9823564.1"/>
    <property type="molecule type" value="Genomic_DNA"/>
</dbReference>
<reference evidence="12 13" key="1">
    <citation type="submission" date="2023-07" db="EMBL/GenBank/DDBJ databases">
        <title>Sequencing the genomes of 1000 actinobacteria strains.</title>
        <authorList>
            <person name="Klenk H.-P."/>
        </authorList>
    </citation>
    <scope>NUCLEOTIDE SEQUENCE [LARGE SCALE GENOMIC DNA]</scope>
    <source>
        <strain evidence="12 13">GD13</strain>
    </source>
</reference>
<evidence type="ECO:0000256" key="2">
    <source>
        <dbReference type="ARBA" id="ARBA00022475"/>
    </source>
</evidence>
<dbReference type="GO" id="GO:0016301">
    <property type="term" value="F:kinase activity"/>
    <property type="evidence" value="ECO:0007669"/>
    <property type="project" value="UniProtKB-KW"/>
</dbReference>
<evidence type="ECO:0000256" key="1">
    <source>
        <dbReference type="ARBA" id="ARBA00004651"/>
    </source>
</evidence>
<feature type="transmembrane region" description="Helical" evidence="10">
    <location>
        <begin position="99"/>
        <end position="119"/>
    </location>
</feature>
<dbReference type="Gene3D" id="3.30.450.40">
    <property type="match status" value="1"/>
</dbReference>
<name>A0ABT9NT22_9ACTN</name>
<evidence type="ECO:0000256" key="3">
    <source>
        <dbReference type="ARBA" id="ARBA00022679"/>
    </source>
</evidence>
<evidence type="ECO:0000256" key="7">
    <source>
        <dbReference type="ARBA" id="ARBA00023012"/>
    </source>
</evidence>
<protein>
    <submittedName>
        <fullName evidence="12">Signal transduction histidine kinase</fullName>
    </submittedName>
</protein>
<evidence type="ECO:0000256" key="8">
    <source>
        <dbReference type="ARBA" id="ARBA00023136"/>
    </source>
</evidence>
<proteinExistence type="predicted"/>
<dbReference type="RefSeq" id="WP_068120199.1">
    <property type="nucleotide sequence ID" value="NZ_CCXJ01000242.1"/>
</dbReference>
<comment type="subcellular location">
    <subcellularLocation>
        <location evidence="1">Cell membrane</location>
        <topology evidence="1">Multi-pass membrane protein</topology>
    </subcellularLocation>
</comment>
<dbReference type="Pfam" id="PF07730">
    <property type="entry name" value="HisKA_3"/>
    <property type="match status" value="1"/>
</dbReference>
<dbReference type="SUPFAM" id="SSF55781">
    <property type="entry name" value="GAF domain-like"/>
    <property type="match status" value="1"/>
</dbReference>
<feature type="domain" description="Histidine kinase/HSP90-like ATPase" evidence="11">
    <location>
        <begin position="414"/>
        <end position="506"/>
    </location>
</feature>
<evidence type="ECO:0000313" key="13">
    <source>
        <dbReference type="Proteomes" id="UP001240447"/>
    </source>
</evidence>
<evidence type="ECO:0000259" key="11">
    <source>
        <dbReference type="SMART" id="SM00387"/>
    </source>
</evidence>
<keyword evidence="2" id="KW-1003">Cell membrane</keyword>
<dbReference type="InterPro" id="IPR003594">
    <property type="entry name" value="HATPase_dom"/>
</dbReference>
<accession>A0ABT9NT22</accession>
<dbReference type="CDD" id="cd16917">
    <property type="entry name" value="HATPase_UhpB-NarQ-NarX-like"/>
    <property type="match status" value="1"/>
</dbReference>
<comment type="caution">
    <text evidence="12">The sequence shown here is derived from an EMBL/GenBank/DDBJ whole genome shotgun (WGS) entry which is preliminary data.</text>
</comment>
<keyword evidence="6 10" id="KW-1133">Transmembrane helix</keyword>
<dbReference type="InterPro" id="IPR036890">
    <property type="entry name" value="HATPase_C_sf"/>
</dbReference>
<dbReference type="PANTHER" id="PTHR24421">
    <property type="entry name" value="NITRATE/NITRITE SENSOR PROTEIN NARX-RELATED"/>
    <property type="match status" value="1"/>
</dbReference>
<dbReference type="PANTHER" id="PTHR24421:SF37">
    <property type="entry name" value="SENSOR HISTIDINE KINASE NARS"/>
    <property type="match status" value="1"/>
</dbReference>
<dbReference type="Gene3D" id="1.20.5.1930">
    <property type="match status" value="1"/>
</dbReference>
<keyword evidence="13" id="KW-1185">Reference proteome</keyword>
<evidence type="ECO:0000256" key="9">
    <source>
        <dbReference type="SAM" id="MobiDB-lite"/>
    </source>
</evidence>
<dbReference type="InterPro" id="IPR011712">
    <property type="entry name" value="Sig_transdc_His_kin_sub3_dim/P"/>
</dbReference>